<reference evidence="1 2" key="1">
    <citation type="journal article" date="2003" name="PLoS Biol.">
        <title>The genome sequence of Caenorhabditis briggsae: a platform for comparative genomics.</title>
        <authorList>
            <person name="Stein L.D."/>
            <person name="Bao Z."/>
            <person name="Blasiar D."/>
            <person name="Blumenthal T."/>
            <person name="Brent M.R."/>
            <person name="Chen N."/>
            <person name="Chinwalla A."/>
            <person name="Clarke L."/>
            <person name="Clee C."/>
            <person name="Coghlan A."/>
            <person name="Coulson A."/>
            <person name="D'Eustachio P."/>
            <person name="Fitch D.H."/>
            <person name="Fulton L.A."/>
            <person name="Fulton R.E."/>
            <person name="Griffiths-Jones S."/>
            <person name="Harris T.W."/>
            <person name="Hillier L.W."/>
            <person name="Kamath R."/>
            <person name="Kuwabara P.E."/>
            <person name="Mardis E.R."/>
            <person name="Marra M.A."/>
            <person name="Miner T.L."/>
            <person name="Minx P."/>
            <person name="Mullikin J.C."/>
            <person name="Plumb R.W."/>
            <person name="Rogers J."/>
            <person name="Schein J.E."/>
            <person name="Sohrmann M."/>
            <person name="Spieth J."/>
            <person name="Stajich J.E."/>
            <person name="Wei C."/>
            <person name="Willey D."/>
            <person name="Wilson R.K."/>
            <person name="Durbin R."/>
            <person name="Waterston R.H."/>
        </authorList>
    </citation>
    <scope>NUCLEOTIDE SEQUENCE [LARGE SCALE GENOMIC DNA]</scope>
    <source>
        <strain evidence="1 2">AF16</strain>
    </source>
</reference>
<reference evidence="1 2" key="2">
    <citation type="journal article" date="2011" name="PLoS Genet.">
        <title>Caenorhabditis briggsae recombinant inbred line genotypes reveal inter-strain incompatibility and the evolution of recombination.</title>
        <authorList>
            <person name="Ross J.A."/>
            <person name="Koboldt D.C."/>
            <person name="Staisch J.E."/>
            <person name="Chamberlin H.M."/>
            <person name="Gupta B.P."/>
            <person name="Miller R.D."/>
            <person name="Baird S.E."/>
            <person name="Haag E.S."/>
        </authorList>
    </citation>
    <scope>NUCLEOTIDE SEQUENCE [LARGE SCALE GENOMIC DNA]</scope>
    <source>
        <strain evidence="1 2">AF16</strain>
    </source>
</reference>
<protein>
    <submittedName>
        <fullName evidence="1">Protein CBG25204</fullName>
    </submittedName>
</protein>
<dbReference type="GeneID" id="68916701"/>
<dbReference type="RefSeq" id="XP_045099604.1">
    <property type="nucleotide sequence ID" value="XM_045242813.1"/>
</dbReference>
<accession>B6IJG3</accession>
<keyword evidence="2" id="KW-1185">Reference proteome</keyword>
<organism evidence="1 2">
    <name type="scientific">Caenorhabditis briggsae</name>
    <dbReference type="NCBI Taxonomy" id="6238"/>
    <lineage>
        <taxon>Eukaryota</taxon>
        <taxon>Metazoa</taxon>
        <taxon>Ecdysozoa</taxon>
        <taxon>Nematoda</taxon>
        <taxon>Chromadorea</taxon>
        <taxon>Rhabditida</taxon>
        <taxon>Rhabditina</taxon>
        <taxon>Rhabditomorpha</taxon>
        <taxon>Rhabditoidea</taxon>
        <taxon>Rhabditidae</taxon>
        <taxon>Peloderinae</taxon>
        <taxon>Caenorhabditis</taxon>
    </lineage>
</organism>
<dbReference type="HOGENOM" id="CLU_3368951_0_0_1"/>
<dbReference type="KEGG" id="cbr:CBG_25204"/>
<dbReference type="AlphaFoldDB" id="B6IJG3"/>
<sequence length="35" mass="3994">MVISHSEVAGNIIQYQKECHGNNSKNVYNPHLVRN</sequence>
<dbReference type="EMBL" id="HE600904">
    <property type="protein sequence ID" value="CAS00043.1"/>
    <property type="molecule type" value="Genomic_DNA"/>
</dbReference>
<dbReference type="Proteomes" id="UP000008549">
    <property type="component" value="Unassembled WGS sequence"/>
</dbReference>
<evidence type="ECO:0000313" key="2">
    <source>
        <dbReference type="Proteomes" id="UP000008549"/>
    </source>
</evidence>
<gene>
    <name evidence="1" type="ORF">CBG25204</name>
    <name evidence="1" type="ORF">CBG_25204</name>
</gene>
<evidence type="ECO:0000313" key="1">
    <source>
        <dbReference type="EMBL" id="CAS00043.1"/>
    </source>
</evidence>
<proteinExistence type="predicted"/>
<name>B6IJG3_CAEBR</name>
<dbReference type="CTD" id="68916701"/>
<dbReference type="InParanoid" id="B6IJG3"/>